<evidence type="ECO:0000256" key="1">
    <source>
        <dbReference type="ARBA" id="ARBA00008791"/>
    </source>
</evidence>
<dbReference type="Proteomes" id="UP000323324">
    <property type="component" value="Unassembled WGS sequence"/>
</dbReference>
<evidence type="ECO:0000313" key="4">
    <source>
        <dbReference type="Proteomes" id="UP000323324"/>
    </source>
</evidence>
<evidence type="ECO:0000313" key="3">
    <source>
        <dbReference type="EMBL" id="TYB72553.1"/>
    </source>
</evidence>
<dbReference type="Gene3D" id="3.40.50.12370">
    <property type="match status" value="1"/>
</dbReference>
<sequence length="277" mass="31641">MKINILLPTDFSVNAWSAALYAFKLYEKEDCTFHFLHSSNLPVVAMQNVSNKLARVMDENAKAALLKLKKLAEESKVSITHNFETIVTNEDLKDALETCVESKKIDLVVMGTKGATNATERFIGSNTVSIIKRVKNCPVLAVPDNFEFVNPKQIAFPTDFSRLYNTELLPLKQLAELFDSKIRIVHLNKTDDISEAQDYNLEQLKIALKQYSYTLHWIPEYDKKDQGIKDFIEELGVNILVMINYEHSFIENIMREPVIKKIGFHPTIPFLVIPCKS</sequence>
<dbReference type="PANTHER" id="PTHR46268:SF6">
    <property type="entry name" value="UNIVERSAL STRESS PROTEIN UP12"/>
    <property type="match status" value="1"/>
</dbReference>
<dbReference type="Pfam" id="PF00582">
    <property type="entry name" value="Usp"/>
    <property type="match status" value="1"/>
</dbReference>
<dbReference type="CDD" id="cd00293">
    <property type="entry name" value="USP-like"/>
    <property type="match status" value="1"/>
</dbReference>
<evidence type="ECO:0000259" key="2">
    <source>
        <dbReference type="Pfam" id="PF00582"/>
    </source>
</evidence>
<dbReference type="SUPFAM" id="SSF52402">
    <property type="entry name" value="Adenine nucleotide alpha hydrolases-like"/>
    <property type="match status" value="2"/>
</dbReference>
<comment type="similarity">
    <text evidence="1">Belongs to the universal stress protein A family.</text>
</comment>
<organism evidence="3 4">
    <name type="scientific">Bizionia saleffrena</name>
    <dbReference type="NCBI Taxonomy" id="291189"/>
    <lineage>
        <taxon>Bacteria</taxon>
        <taxon>Pseudomonadati</taxon>
        <taxon>Bacteroidota</taxon>
        <taxon>Flavobacteriia</taxon>
        <taxon>Flavobacteriales</taxon>
        <taxon>Flavobacteriaceae</taxon>
        <taxon>Bizionia</taxon>
    </lineage>
</organism>
<dbReference type="EMBL" id="VSKM01000011">
    <property type="protein sequence ID" value="TYB72553.1"/>
    <property type="molecule type" value="Genomic_DNA"/>
</dbReference>
<accession>A0A8H2QEK7</accession>
<protein>
    <submittedName>
        <fullName evidence="3">Universal stress protein</fullName>
    </submittedName>
</protein>
<proteinExistence type="inferred from homology"/>
<gene>
    <name evidence="3" type="ORF">ES676_11340</name>
</gene>
<dbReference type="InterPro" id="IPR006016">
    <property type="entry name" value="UspA"/>
</dbReference>
<dbReference type="RefSeq" id="WP_148370446.1">
    <property type="nucleotide sequence ID" value="NZ_VSKM01000011.1"/>
</dbReference>
<comment type="caution">
    <text evidence="3">The sequence shown here is derived from an EMBL/GenBank/DDBJ whole genome shotgun (WGS) entry which is preliminary data.</text>
</comment>
<dbReference type="AlphaFoldDB" id="A0A8H2QEK7"/>
<keyword evidence="4" id="KW-1185">Reference proteome</keyword>
<dbReference type="PANTHER" id="PTHR46268">
    <property type="entry name" value="STRESS RESPONSE PROTEIN NHAX"/>
    <property type="match status" value="1"/>
</dbReference>
<name>A0A8H2QEK7_9FLAO</name>
<feature type="domain" description="UspA" evidence="2">
    <location>
        <begin position="4"/>
        <end position="143"/>
    </location>
</feature>
<reference evidence="3 4" key="1">
    <citation type="submission" date="2019-08" db="EMBL/GenBank/DDBJ databases">
        <title>Genomes of Antarctic Bizionia species.</title>
        <authorList>
            <person name="Bowman J.P."/>
        </authorList>
    </citation>
    <scope>NUCLEOTIDE SEQUENCE [LARGE SCALE GENOMIC DNA]</scope>
    <source>
        <strain evidence="3 4">HFD</strain>
    </source>
</reference>